<gene>
    <name evidence="2" type="ORF">EJB05_13716</name>
</gene>
<comment type="caution">
    <text evidence="2">The sequence shown here is derived from an EMBL/GenBank/DDBJ whole genome shotgun (WGS) entry which is preliminary data.</text>
</comment>
<feature type="region of interest" description="Disordered" evidence="1">
    <location>
        <begin position="46"/>
        <end position="65"/>
    </location>
</feature>
<feature type="non-terminal residue" evidence="2">
    <location>
        <position position="1"/>
    </location>
</feature>
<feature type="region of interest" description="Disordered" evidence="1">
    <location>
        <begin position="1"/>
        <end position="25"/>
    </location>
</feature>
<organism evidence="2 3">
    <name type="scientific">Eragrostis curvula</name>
    <name type="common">weeping love grass</name>
    <dbReference type="NCBI Taxonomy" id="38414"/>
    <lineage>
        <taxon>Eukaryota</taxon>
        <taxon>Viridiplantae</taxon>
        <taxon>Streptophyta</taxon>
        <taxon>Embryophyta</taxon>
        <taxon>Tracheophyta</taxon>
        <taxon>Spermatophyta</taxon>
        <taxon>Magnoliopsida</taxon>
        <taxon>Liliopsida</taxon>
        <taxon>Poales</taxon>
        <taxon>Poaceae</taxon>
        <taxon>PACMAD clade</taxon>
        <taxon>Chloridoideae</taxon>
        <taxon>Eragrostideae</taxon>
        <taxon>Eragrostidinae</taxon>
        <taxon>Eragrostis</taxon>
    </lineage>
</organism>
<feature type="compositionally biased region" description="Pro residues" evidence="1">
    <location>
        <begin position="47"/>
        <end position="59"/>
    </location>
</feature>
<evidence type="ECO:0000313" key="3">
    <source>
        <dbReference type="Proteomes" id="UP000324897"/>
    </source>
</evidence>
<accession>A0A5J9VX04</accession>
<reference evidence="2 3" key="1">
    <citation type="journal article" date="2019" name="Sci. Rep.">
        <title>A high-quality genome of Eragrostis curvula grass provides insights into Poaceae evolution and supports new strategies to enhance forage quality.</title>
        <authorList>
            <person name="Carballo J."/>
            <person name="Santos B.A.C.M."/>
            <person name="Zappacosta D."/>
            <person name="Garbus I."/>
            <person name="Selva J.P."/>
            <person name="Gallo C.A."/>
            <person name="Diaz A."/>
            <person name="Albertini E."/>
            <person name="Caccamo M."/>
            <person name="Echenique V."/>
        </authorList>
    </citation>
    <scope>NUCLEOTIDE SEQUENCE [LARGE SCALE GENOMIC DNA]</scope>
    <source>
        <strain evidence="3">cv. Victoria</strain>
        <tissue evidence="2">Leaf</tissue>
    </source>
</reference>
<feature type="compositionally biased region" description="Polar residues" evidence="1">
    <location>
        <begin position="1"/>
        <end position="13"/>
    </location>
</feature>
<dbReference type="AlphaFoldDB" id="A0A5J9VX04"/>
<keyword evidence="3" id="KW-1185">Reference proteome</keyword>
<dbReference type="Proteomes" id="UP000324897">
    <property type="component" value="Chromosome 4"/>
</dbReference>
<proteinExistence type="predicted"/>
<dbReference type="EMBL" id="RWGY01000007">
    <property type="protein sequence ID" value="TVU40263.1"/>
    <property type="molecule type" value="Genomic_DNA"/>
</dbReference>
<name>A0A5J9VX04_9POAL</name>
<evidence type="ECO:0000313" key="2">
    <source>
        <dbReference type="EMBL" id="TVU40263.1"/>
    </source>
</evidence>
<dbReference type="Gramene" id="TVU40263">
    <property type="protein sequence ID" value="TVU40263"/>
    <property type="gene ID" value="EJB05_13716"/>
</dbReference>
<evidence type="ECO:0000256" key="1">
    <source>
        <dbReference type="SAM" id="MobiDB-lite"/>
    </source>
</evidence>
<protein>
    <submittedName>
        <fullName evidence="2">Uncharacterized protein</fullName>
    </submittedName>
</protein>
<sequence length="159" mass="16858">MRRTTGAASSDTALGTHAISKRSAAPLLPLPLPAKKQRWSWVKMAPLRPPKPVSRPSTPPRSASGKLVTVLTTALVAANDCDAAPVATYRHMTGTDGGGASFLDTARFMPAPDKRTTHGGATSFSSPGRMPRAAPTFLKVLSVLSVFWSYPSDVRIAFE</sequence>